<dbReference type="Proteomes" id="UP000323946">
    <property type="component" value="Unassembled WGS sequence"/>
</dbReference>
<dbReference type="EMBL" id="VWPH01000002">
    <property type="protein sequence ID" value="KAA5837052.1"/>
    <property type="molecule type" value="Genomic_DNA"/>
</dbReference>
<protein>
    <recommendedName>
        <fullName evidence="3">DUF3800 domain-containing protein</fullName>
    </recommendedName>
</protein>
<reference evidence="1 2" key="1">
    <citation type="submission" date="2019-09" db="EMBL/GenBank/DDBJ databases">
        <title>Draft genome sequence of the thermophilic Saccharopolyspora hirsuta VKM Ac-666T.</title>
        <authorList>
            <person name="Lobastova T.G."/>
            <person name="Fokina V."/>
            <person name="Bragin E.Y."/>
            <person name="Shtratnikova V.Y."/>
            <person name="Starodumova I.P."/>
            <person name="Tarlachkov S.V."/>
            <person name="Donova M.V."/>
        </authorList>
    </citation>
    <scope>NUCLEOTIDE SEQUENCE [LARGE SCALE GENOMIC DNA]</scope>
    <source>
        <strain evidence="1 2">VKM Ac-666</strain>
    </source>
</reference>
<evidence type="ECO:0000313" key="1">
    <source>
        <dbReference type="EMBL" id="KAA5837052.1"/>
    </source>
</evidence>
<keyword evidence="2" id="KW-1185">Reference proteome</keyword>
<dbReference type="AlphaFoldDB" id="A0A5M7C4X8"/>
<accession>A0A5M7C4X8</accession>
<organism evidence="1 2">
    <name type="scientific">Saccharopolyspora hirsuta</name>
    <dbReference type="NCBI Taxonomy" id="1837"/>
    <lineage>
        <taxon>Bacteria</taxon>
        <taxon>Bacillati</taxon>
        <taxon>Actinomycetota</taxon>
        <taxon>Actinomycetes</taxon>
        <taxon>Pseudonocardiales</taxon>
        <taxon>Pseudonocardiaceae</taxon>
        <taxon>Saccharopolyspora</taxon>
    </lineage>
</organism>
<sequence length="185" mass="20660">MFVHAYVDESYDLTIGVYILTATIVDLPDADDFRYLLRSLQQGGEKLHWRKEPPSRRTEITKAIAGTDMLAISVHGHAGALRPERARRKCMEALLPELERAGVSIVQFEARQAQHNKHDSEMVVSCRNKRLITGKLSIDFAPGVFEPLLWLPDAVCGAMLAAQRGDHSYANQLLGQTQLIHIDAS</sequence>
<dbReference type="OrthoDB" id="3255134at2"/>
<comment type="caution">
    <text evidence="1">The sequence shown here is derived from an EMBL/GenBank/DDBJ whole genome shotgun (WGS) entry which is preliminary data.</text>
</comment>
<dbReference type="RefSeq" id="WP_150065218.1">
    <property type="nucleotide sequence ID" value="NZ_JBEPDJ010000020.1"/>
</dbReference>
<name>A0A5M7C4X8_SACHI</name>
<proteinExistence type="predicted"/>
<evidence type="ECO:0008006" key="3">
    <source>
        <dbReference type="Google" id="ProtNLM"/>
    </source>
</evidence>
<evidence type="ECO:0000313" key="2">
    <source>
        <dbReference type="Proteomes" id="UP000323946"/>
    </source>
</evidence>
<gene>
    <name evidence="1" type="ORF">F1721_04315</name>
</gene>